<gene>
    <name evidence="1" type="ORF">AGERDE_LOCUS11894</name>
</gene>
<dbReference type="AlphaFoldDB" id="A0A9N9H951"/>
<evidence type="ECO:0000313" key="1">
    <source>
        <dbReference type="EMBL" id="CAG8662711.1"/>
    </source>
</evidence>
<sequence length="290" mass="33699">MSNRITQPIINYELSRQKNLEASSDVLNKDLNAFIHITEKVSKESEGEEHNGTVISECSEAEHIRVEVNYLDVVNMDAAMTQSKMAKEIANLIVAEIEGGDNYSWNFLKVKMSKKFGGTIGRFYYACCQSKEAQLRVDLVLNAAKVDIYHGHLYPRPNLCIEMPNELRKEIKIYLHLTIIELKNYLQRKGFDISKYSPKRLYFWKSVVSQKLFKRYDNYIESACQLLSEHETHGFRWCLNIKNSETTAIGFIILLLEEIKNRNINICKIYLDVTYKTTRGHYELYGVITD</sequence>
<keyword evidence="2" id="KW-1185">Reference proteome</keyword>
<feature type="non-terminal residue" evidence="1">
    <location>
        <position position="290"/>
    </location>
</feature>
<evidence type="ECO:0000313" key="2">
    <source>
        <dbReference type="Proteomes" id="UP000789831"/>
    </source>
</evidence>
<proteinExistence type="predicted"/>
<reference evidence="1" key="1">
    <citation type="submission" date="2021-06" db="EMBL/GenBank/DDBJ databases">
        <authorList>
            <person name="Kallberg Y."/>
            <person name="Tangrot J."/>
            <person name="Rosling A."/>
        </authorList>
    </citation>
    <scope>NUCLEOTIDE SEQUENCE</scope>
    <source>
        <strain evidence="1">MT106</strain>
    </source>
</reference>
<dbReference type="EMBL" id="CAJVPL010006153">
    <property type="protein sequence ID" value="CAG8662711.1"/>
    <property type="molecule type" value="Genomic_DNA"/>
</dbReference>
<dbReference type="OrthoDB" id="2374784at2759"/>
<name>A0A9N9H951_9GLOM</name>
<dbReference type="Proteomes" id="UP000789831">
    <property type="component" value="Unassembled WGS sequence"/>
</dbReference>
<organism evidence="1 2">
    <name type="scientific">Ambispora gerdemannii</name>
    <dbReference type="NCBI Taxonomy" id="144530"/>
    <lineage>
        <taxon>Eukaryota</taxon>
        <taxon>Fungi</taxon>
        <taxon>Fungi incertae sedis</taxon>
        <taxon>Mucoromycota</taxon>
        <taxon>Glomeromycotina</taxon>
        <taxon>Glomeromycetes</taxon>
        <taxon>Archaeosporales</taxon>
        <taxon>Ambisporaceae</taxon>
        <taxon>Ambispora</taxon>
    </lineage>
</organism>
<protein>
    <submittedName>
        <fullName evidence="1">10621_t:CDS:1</fullName>
    </submittedName>
</protein>
<comment type="caution">
    <text evidence="1">The sequence shown here is derived from an EMBL/GenBank/DDBJ whole genome shotgun (WGS) entry which is preliminary data.</text>
</comment>
<accession>A0A9N9H951</accession>